<dbReference type="RefSeq" id="XP_018497459.1">
    <property type="nucleotide sequence ID" value="XM_018641943.1"/>
</dbReference>
<dbReference type="InterPro" id="IPR005312">
    <property type="entry name" value="DUF1759"/>
</dbReference>
<evidence type="ECO:0000313" key="3">
    <source>
        <dbReference type="RefSeq" id="XP_018497459.1"/>
    </source>
</evidence>
<dbReference type="PANTHER" id="PTHR47331">
    <property type="entry name" value="PHD-TYPE DOMAIN-CONTAINING PROTEIN"/>
    <property type="match status" value="1"/>
</dbReference>
<sequence>MATPEDSEPSRENIDVRKELRTLRQRRTIRRNRIKTEIAGIEGLSAGNPKFRDDQSPDVLLEVVSQHLSRVREFTEQVCGLLDDEDLEREITESEAFEAEIDAVIAMISAVAKRSANSSASAEQTFYGTPQGVRHVRFRPAFESTMIPPSTNRQTPGTPISNDSSSSTSVHRAAEENIVSRHPVERAVPAPSNSAFAPTPGTIARLPRELDISPEVFSGERLKLRSFITQFRCFVGKRPDAAPIEKLMILRKYLRDGPKDIVQALELTDANYKVAMTLLENNYSRVDTETQRLLAELRNLPKIAKAYDFACLRKFLTLIQGHTAILTANGIPLISYALTLKSSMESAMPPRMRQDFKDEQRMEEKFTRSSETMPEGRPDAIIDKTVLEVEKLMRFLRRRVQDLEDNKYLDAITNPSEHKKFDSQRKPMRERRLDATVAGVLDKSQRSRFKIRPCLFCKTEEHNSSHCQAELSLEKRREILRDQKRCPSCFMSAHQSPKDCRGPRFPCAKCNSNQHYAPMHPKPTPAASAGIGEVSAGLDSTSNALLWTSSAYVVNGGLKIPIRIFIDGGNSIRVMLPSLRRMLRESPVGARDLNLQAFASSHSIRGAPVFNVRLTGPFDKKVIEIFALEHEFGIHPPNDRPPRVAEAIRRFDESRPVADRTLVDGWTESPPAILVGMDQMHKIVNCFQLPVAVVDNIVAQPSRFGWLIGGPTSTENHVDATVTAAHVLCCAAATKSDPLPITPAAKALQTLWSLESVGIAGPPSATQMSADDDSALRQFRSGLEFRNNRYAVSFPKRETICLLPSNKEAALRRLERELSQLTREPAKYQRYHQEIMKFIDKGHAAETKTHSLEAPAAVDGTYFMPHHEVITRKGNIEKWRIVFDCSSKEKGATSLNEHLLPGPNLNPQLVC</sequence>
<dbReference type="PANTHER" id="PTHR47331:SF5">
    <property type="entry name" value="RIBONUCLEASE H"/>
    <property type="match status" value="1"/>
</dbReference>
<reference evidence="3" key="1">
    <citation type="submission" date="2025-08" db="UniProtKB">
        <authorList>
            <consortium name="RefSeq"/>
        </authorList>
    </citation>
    <scope>IDENTIFICATION</scope>
</reference>
<protein>
    <submittedName>
        <fullName evidence="3">Uncharacterized protein LOC108865175</fullName>
    </submittedName>
</protein>
<evidence type="ECO:0000313" key="2">
    <source>
        <dbReference type="Proteomes" id="UP000694867"/>
    </source>
</evidence>
<name>A0AAJ7L8W6_9ACAR</name>
<feature type="region of interest" description="Disordered" evidence="1">
    <location>
        <begin position="145"/>
        <end position="172"/>
    </location>
</feature>
<dbReference type="Pfam" id="PF03564">
    <property type="entry name" value="DUF1759"/>
    <property type="match status" value="1"/>
</dbReference>
<dbReference type="GeneID" id="108865175"/>
<gene>
    <name evidence="3" type="primary">LOC108865175</name>
</gene>
<dbReference type="Proteomes" id="UP000694867">
    <property type="component" value="Unplaced"/>
</dbReference>
<proteinExistence type="predicted"/>
<dbReference type="KEGG" id="goe:108865175"/>
<accession>A0AAJ7L8W6</accession>
<feature type="compositionally biased region" description="Polar residues" evidence="1">
    <location>
        <begin position="147"/>
        <end position="160"/>
    </location>
</feature>
<keyword evidence="2" id="KW-1185">Reference proteome</keyword>
<dbReference type="AlphaFoldDB" id="A0AAJ7L8W6"/>
<evidence type="ECO:0000256" key="1">
    <source>
        <dbReference type="SAM" id="MobiDB-lite"/>
    </source>
</evidence>
<organism evidence="2 3">
    <name type="scientific">Galendromus occidentalis</name>
    <name type="common">western predatory mite</name>
    <dbReference type="NCBI Taxonomy" id="34638"/>
    <lineage>
        <taxon>Eukaryota</taxon>
        <taxon>Metazoa</taxon>
        <taxon>Ecdysozoa</taxon>
        <taxon>Arthropoda</taxon>
        <taxon>Chelicerata</taxon>
        <taxon>Arachnida</taxon>
        <taxon>Acari</taxon>
        <taxon>Parasitiformes</taxon>
        <taxon>Mesostigmata</taxon>
        <taxon>Gamasina</taxon>
        <taxon>Phytoseioidea</taxon>
        <taxon>Phytoseiidae</taxon>
        <taxon>Typhlodrominae</taxon>
        <taxon>Galendromus</taxon>
    </lineage>
</organism>